<gene>
    <name evidence="7" type="ORF">A9F13_07g02849</name>
</gene>
<dbReference type="GO" id="GO:0003682">
    <property type="term" value="F:chromatin binding"/>
    <property type="evidence" value="ECO:0007669"/>
    <property type="project" value="TreeGrafter"/>
</dbReference>
<dbReference type="InterPro" id="IPR037867">
    <property type="entry name" value="Swd2/WDR82"/>
</dbReference>
<dbReference type="PANTHER" id="PTHR19861">
    <property type="entry name" value="WD40 REPEAT PROTEIN SWD2"/>
    <property type="match status" value="1"/>
</dbReference>
<keyword evidence="3 6" id="KW-0853">WD repeat</keyword>
<reference evidence="7 8" key="1">
    <citation type="submission" date="2017-04" db="EMBL/GenBank/DDBJ databases">
        <title>Draft genome of the yeast Clavispora lusitaniae type strain CBS 6936.</title>
        <authorList>
            <person name="Durrens P."/>
            <person name="Klopp C."/>
            <person name="Biteau N."/>
            <person name="Fitton-Ouhabi V."/>
            <person name="Dementhon K."/>
            <person name="Accoceberry I."/>
            <person name="Sherman D.J."/>
            <person name="Noel T."/>
        </authorList>
    </citation>
    <scope>NUCLEOTIDE SEQUENCE [LARGE SCALE GENOMIC DNA]</scope>
    <source>
        <strain evidence="7 8">CBS 6936</strain>
    </source>
</reference>
<proteinExistence type="inferred from homology"/>
<evidence type="ECO:0000256" key="4">
    <source>
        <dbReference type="ARBA" id="ARBA00022737"/>
    </source>
</evidence>
<organism evidence="7 8">
    <name type="scientific">Clavispora lusitaniae</name>
    <name type="common">Candida lusitaniae</name>
    <dbReference type="NCBI Taxonomy" id="36911"/>
    <lineage>
        <taxon>Eukaryota</taxon>
        <taxon>Fungi</taxon>
        <taxon>Dikarya</taxon>
        <taxon>Ascomycota</taxon>
        <taxon>Saccharomycotina</taxon>
        <taxon>Pichiomycetes</taxon>
        <taxon>Metschnikowiaceae</taxon>
        <taxon>Clavispora</taxon>
    </lineage>
</organism>
<accession>A0AA91Q0U2</accession>
<evidence type="ECO:0000313" key="8">
    <source>
        <dbReference type="Proteomes" id="UP000195602"/>
    </source>
</evidence>
<evidence type="ECO:0000256" key="5">
    <source>
        <dbReference type="ARBA" id="ARBA00023242"/>
    </source>
</evidence>
<dbReference type="InterPro" id="IPR015943">
    <property type="entry name" value="WD40/YVTN_repeat-like_dom_sf"/>
</dbReference>
<dbReference type="EMBL" id="LYUB02000007">
    <property type="protein sequence ID" value="OVF08805.1"/>
    <property type="molecule type" value="Genomic_DNA"/>
</dbReference>
<dbReference type="KEGG" id="clus:A9F13_07g02849"/>
<comment type="similarity">
    <text evidence="2">Belongs to the WD repeat SWD2 family.</text>
</comment>
<evidence type="ECO:0000256" key="2">
    <source>
        <dbReference type="ARBA" id="ARBA00005616"/>
    </source>
</evidence>
<evidence type="ECO:0000256" key="1">
    <source>
        <dbReference type="ARBA" id="ARBA00004123"/>
    </source>
</evidence>
<dbReference type="SMART" id="SM00320">
    <property type="entry name" value="WD40"/>
    <property type="match status" value="5"/>
</dbReference>
<dbReference type="Proteomes" id="UP000195602">
    <property type="component" value="Unassembled WGS sequence"/>
</dbReference>
<evidence type="ECO:0000256" key="3">
    <source>
        <dbReference type="ARBA" id="ARBA00022574"/>
    </source>
</evidence>
<dbReference type="PROSITE" id="PS50294">
    <property type="entry name" value="WD_REPEATS_REGION"/>
    <property type="match status" value="1"/>
</dbReference>
<keyword evidence="4" id="KW-0677">Repeat</keyword>
<evidence type="ECO:0000313" key="7">
    <source>
        <dbReference type="EMBL" id="OVF08805.1"/>
    </source>
</evidence>
<dbReference type="PROSITE" id="PS50082">
    <property type="entry name" value="WD_REPEATS_2"/>
    <property type="match status" value="1"/>
</dbReference>
<dbReference type="SUPFAM" id="SSF50978">
    <property type="entry name" value="WD40 repeat-like"/>
    <property type="match status" value="1"/>
</dbReference>
<dbReference type="AlphaFoldDB" id="A0AA91Q0U2"/>
<sequence>MSRRSHSSLALNVDVLGSFQPAKSLSFHEDASITSLDFDISGQYLVSAGVDKSIQLYDFHKGVRHKDIQSQKYGAHLARFTNNELNCLYASTPVIHEEADHSIRYLSLATKSYLRYFKGHKDQVLALEVNPVTDMFLSASADHTVKTWDLRTSQPAGNISVGGVACVAYDPHGIVFAVAVGHSVSLYDASNYERGAFAVADIPSSNKERYTKLEFSNNGRYVLVATDSSQHYLLDAFSGKLVARLSVTQERHEAWLGFDYAAAGSACFTPDGKFVLAGSPQGYVAIFDLAGVKTIGADKTLRPQRKMDSALGPSKLLAFNPKLLSFASADNRVILWAPTIEED</sequence>
<dbReference type="InterPro" id="IPR036322">
    <property type="entry name" value="WD40_repeat_dom_sf"/>
</dbReference>
<dbReference type="GO" id="GO:0016070">
    <property type="term" value="P:RNA metabolic process"/>
    <property type="evidence" value="ECO:0007669"/>
    <property type="project" value="UniProtKB-ARBA"/>
</dbReference>
<evidence type="ECO:0000256" key="6">
    <source>
        <dbReference type="PROSITE-ProRule" id="PRU00221"/>
    </source>
</evidence>
<dbReference type="InterPro" id="IPR001680">
    <property type="entry name" value="WD40_rpt"/>
</dbReference>
<dbReference type="Pfam" id="PF00400">
    <property type="entry name" value="WD40"/>
    <property type="match status" value="2"/>
</dbReference>
<comment type="subcellular location">
    <subcellularLocation>
        <location evidence="1">Nucleus</location>
    </subcellularLocation>
</comment>
<name>A0AA91Q0U2_CLALS</name>
<dbReference type="GO" id="GO:0048188">
    <property type="term" value="C:Set1C/COMPASS complex"/>
    <property type="evidence" value="ECO:0007669"/>
    <property type="project" value="TreeGrafter"/>
</dbReference>
<protein>
    <recommendedName>
        <fullName evidence="9">COMPASS component</fullName>
    </recommendedName>
</protein>
<feature type="repeat" description="WD" evidence="6">
    <location>
        <begin position="117"/>
        <end position="158"/>
    </location>
</feature>
<evidence type="ECO:0008006" key="9">
    <source>
        <dbReference type="Google" id="ProtNLM"/>
    </source>
</evidence>
<dbReference type="Gene3D" id="2.130.10.10">
    <property type="entry name" value="YVTN repeat-like/Quinoprotein amine dehydrogenase"/>
    <property type="match status" value="2"/>
</dbReference>
<keyword evidence="5" id="KW-0539">Nucleus</keyword>
<comment type="caution">
    <text evidence="7">The sequence shown here is derived from an EMBL/GenBank/DDBJ whole genome shotgun (WGS) entry which is preliminary data.</text>
</comment>
<dbReference type="PANTHER" id="PTHR19861:SF0">
    <property type="entry name" value="WD REPEAT-CONTAINING PROTEIN 82"/>
    <property type="match status" value="1"/>
</dbReference>